<feature type="region of interest" description="Disordered" evidence="1">
    <location>
        <begin position="1"/>
        <end position="41"/>
    </location>
</feature>
<organism evidence="2 3">
    <name type="scientific">Calocera viscosa (strain TUFC12733)</name>
    <dbReference type="NCBI Taxonomy" id="1330018"/>
    <lineage>
        <taxon>Eukaryota</taxon>
        <taxon>Fungi</taxon>
        <taxon>Dikarya</taxon>
        <taxon>Basidiomycota</taxon>
        <taxon>Agaricomycotina</taxon>
        <taxon>Dacrymycetes</taxon>
        <taxon>Dacrymycetales</taxon>
        <taxon>Dacrymycetaceae</taxon>
        <taxon>Calocera</taxon>
    </lineage>
</organism>
<feature type="compositionally biased region" description="Pro residues" evidence="1">
    <location>
        <begin position="1"/>
        <end position="12"/>
    </location>
</feature>
<dbReference type="OrthoDB" id="3224400at2759"/>
<accession>A0A167K2L6</accession>
<sequence>MSDPFMPPPPAPNHTSSDGTAKNDTIKSEPDTEPVVHREPIDIEQPFKTLNAVPRIIEPWEQYRADVANYDEQVAEKMLDLMLNVRAWAEARPTFEDIKGETEVRKRLEEIEKREDIQEATRKKVMSFIDVVRAAIASLTGPGASTVP</sequence>
<proteinExistence type="predicted"/>
<gene>
    <name evidence="2" type="ORF">CALVIDRAFT_600123</name>
</gene>
<keyword evidence="3" id="KW-1185">Reference proteome</keyword>
<evidence type="ECO:0000313" key="2">
    <source>
        <dbReference type="EMBL" id="KZO94197.1"/>
    </source>
</evidence>
<dbReference type="EMBL" id="KV417296">
    <property type="protein sequence ID" value="KZO94197.1"/>
    <property type="molecule type" value="Genomic_DNA"/>
</dbReference>
<evidence type="ECO:0000313" key="3">
    <source>
        <dbReference type="Proteomes" id="UP000076738"/>
    </source>
</evidence>
<name>A0A167K2L6_CALVF</name>
<feature type="compositionally biased region" description="Basic and acidic residues" evidence="1">
    <location>
        <begin position="24"/>
        <end position="41"/>
    </location>
</feature>
<evidence type="ECO:0000256" key="1">
    <source>
        <dbReference type="SAM" id="MobiDB-lite"/>
    </source>
</evidence>
<feature type="compositionally biased region" description="Polar residues" evidence="1">
    <location>
        <begin position="13"/>
        <end position="23"/>
    </location>
</feature>
<protein>
    <submittedName>
        <fullName evidence="2">Uncharacterized protein</fullName>
    </submittedName>
</protein>
<dbReference type="AlphaFoldDB" id="A0A167K2L6"/>
<reference evidence="2 3" key="1">
    <citation type="journal article" date="2016" name="Mol. Biol. Evol.">
        <title>Comparative Genomics of Early-Diverging Mushroom-Forming Fungi Provides Insights into the Origins of Lignocellulose Decay Capabilities.</title>
        <authorList>
            <person name="Nagy L.G."/>
            <person name="Riley R."/>
            <person name="Tritt A."/>
            <person name="Adam C."/>
            <person name="Daum C."/>
            <person name="Floudas D."/>
            <person name="Sun H."/>
            <person name="Yadav J.S."/>
            <person name="Pangilinan J."/>
            <person name="Larsson K.H."/>
            <person name="Matsuura K."/>
            <person name="Barry K."/>
            <person name="Labutti K."/>
            <person name="Kuo R."/>
            <person name="Ohm R.A."/>
            <person name="Bhattacharya S.S."/>
            <person name="Shirouzu T."/>
            <person name="Yoshinaga Y."/>
            <person name="Martin F.M."/>
            <person name="Grigoriev I.V."/>
            <person name="Hibbett D.S."/>
        </authorList>
    </citation>
    <scope>NUCLEOTIDE SEQUENCE [LARGE SCALE GENOMIC DNA]</scope>
    <source>
        <strain evidence="2 3">TUFC12733</strain>
    </source>
</reference>
<dbReference type="Proteomes" id="UP000076738">
    <property type="component" value="Unassembled WGS sequence"/>
</dbReference>